<reference evidence="1 2" key="1">
    <citation type="submission" date="2024-08" db="EMBL/GenBank/DDBJ databases">
        <authorList>
            <person name="Cucini C."/>
            <person name="Frati F."/>
        </authorList>
    </citation>
    <scope>NUCLEOTIDE SEQUENCE [LARGE SCALE GENOMIC DNA]</scope>
</reference>
<proteinExistence type="predicted"/>
<keyword evidence="2" id="KW-1185">Reference proteome</keyword>
<evidence type="ECO:0000313" key="2">
    <source>
        <dbReference type="Proteomes" id="UP001642540"/>
    </source>
</evidence>
<protein>
    <submittedName>
        <fullName evidence="1">Uncharacterized protein</fullName>
    </submittedName>
</protein>
<evidence type="ECO:0000313" key="1">
    <source>
        <dbReference type="EMBL" id="CAL8147712.1"/>
    </source>
</evidence>
<accession>A0ABP1SAC0</accession>
<dbReference type="Proteomes" id="UP001642540">
    <property type="component" value="Unassembled WGS sequence"/>
</dbReference>
<comment type="caution">
    <text evidence="1">The sequence shown here is derived from an EMBL/GenBank/DDBJ whole genome shotgun (WGS) entry which is preliminary data.</text>
</comment>
<dbReference type="EMBL" id="CAXLJM020000166">
    <property type="protein sequence ID" value="CAL8147712.1"/>
    <property type="molecule type" value="Genomic_DNA"/>
</dbReference>
<sequence length="418" mass="47089">MSINFLPDRKALKKWKYRPKGGLFTDQNLDNVRVPEISETYKVEPLWECCLEILMPVPEENADSQRTYTRLIDCLLCDKNILTQPAEKEVRGDVVSKHIKVCDGSRDGFERLDLDILTAIGNLDGGEGINRYQLQNVKPAMKWNGKKSGKKIMREHNDQMLIGRVREFGIQVDVQDEVFPPPAPDPIVPPVAFIQPPPAFIQPPPAFVQPLPVPWWQIRPFVPAPAANGFPNFKSACKSFLFLIITYCFACFYQRALEVAAAFVWMISLQLSEILIDLVDLYLIPFFEILSITPSEKRNVIFAFIFSLRSYSLAIGIGSLTRSSIWMGRIAAAGIPFKKLNLLKLKLREPSSILRILLEHLGDSVQAGNVAKLANVYECMSLSHTPRASLNIMSNPLGLTLDVDILEPRLDVDDGHDE</sequence>
<gene>
    <name evidence="1" type="ORF">ODALV1_LOCUS31214</name>
</gene>
<organism evidence="1 2">
    <name type="scientific">Orchesella dallaii</name>
    <dbReference type="NCBI Taxonomy" id="48710"/>
    <lineage>
        <taxon>Eukaryota</taxon>
        <taxon>Metazoa</taxon>
        <taxon>Ecdysozoa</taxon>
        <taxon>Arthropoda</taxon>
        <taxon>Hexapoda</taxon>
        <taxon>Collembola</taxon>
        <taxon>Entomobryomorpha</taxon>
        <taxon>Entomobryoidea</taxon>
        <taxon>Orchesellidae</taxon>
        <taxon>Orchesellinae</taxon>
        <taxon>Orchesella</taxon>
    </lineage>
</organism>
<name>A0ABP1SAC0_9HEXA</name>